<sequence length="78" mass="8664">MARQQDNTTPLEQFLPSITEVVDSFKDMFNLNQEASPNVTTHAPRNAMTATCEGCGAPLIGKRNSVVKCEYCDRETKL</sequence>
<gene>
    <name evidence="1" type="ORF">K8U73_02775</name>
</gene>
<reference evidence="1" key="2">
    <citation type="submission" date="2021-09" db="EMBL/GenBank/DDBJ databases">
        <authorList>
            <person name="Gilroy R."/>
        </authorList>
    </citation>
    <scope>NUCLEOTIDE SEQUENCE</scope>
    <source>
        <strain evidence="1">ChiBcolR7-4860</strain>
    </source>
</reference>
<dbReference type="Proteomes" id="UP000786560">
    <property type="component" value="Unassembled WGS sequence"/>
</dbReference>
<reference evidence="1" key="1">
    <citation type="journal article" date="2021" name="PeerJ">
        <title>Extensive microbial diversity within the chicken gut microbiome revealed by metagenomics and culture.</title>
        <authorList>
            <person name="Gilroy R."/>
            <person name="Ravi A."/>
            <person name="Getino M."/>
            <person name="Pursley I."/>
            <person name="Horton D.L."/>
            <person name="Alikhan N.F."/>
            <person name="Baker D."/>
            <person name="Gharbi K."/>
            <person name="Hall N."/>
            <person name="Watson M."/>
            <person name="Adriaenssens E.M."/>
            <person name="Foster-Nyarko E."/>
            <person name="Jarju S."/>
            <person name="Secka A."/>
            <person name="Antonio M."/>
            <person name="Oren A."/>
            <person name="Chaudhuri R.R."/>
            <person name="La Ragione R."/>
            <person name="Hildebrand F."/>
            <person name="Pallen M.J."/>
        </authorList>
    </citation>
    <scope>NUCLEOTIDE SEQUENCE</scope>
    <source>
        <strain evidence="1">ChiBcolR7-4860</strain>
    </source>
</reference>
<name>A0A921LU05_9BIFI</name>
<accession>A0A921LU05</accession>
<protein>
    <submittedName>
        <fullName evidence="1">Uncharacterized protein</fullName>
    </submittedName>
</protein>
<comment type="caution">
    <text evidence="1">The sequence shown here is derived from an EMBL/GenBank/DDBJ whole genome shotgun (WGS) entry which is preliminary data.</text>
</comment>
<organism evidence="1 2">
    <name type="scientific">Bifidobacterium pullorum subsp. gallinarum</name>
    <dbReference type="NCBI Taxonomy" id="78344"/>
    <lineage>
        <taxon>Bacteria</taxon>
        <taxon>Bacillati</taxon>
        <taxon>Actinomycetota</taxon>
        <taxon>Actinomycetes</taxon>
        <taxon>Bifidobacteriales</taxon>
        <taxon>Bifidobacteriaceae</taxon>
        <taxon>Bifidobacterium</taxon>
    </lineage>
</organism>
<dbReference type="AlphaFoldDB" id="A0A921LU05"/>
<evidence type="ECO:0000313" key="2">
    <source>
        <dbReference type="Proteomes" id="UP000786560"/>
    </source>
</evidence>
<proteinExistence type="predicted"/>
<evidence type="ECO:0000313" key="1">
    <source>
        <dbReference type="EMBL" id="HJG41299.1"/>
    </source>
</evidence>
<dbReference type="EMBL" id="DYUX01000010">
    <property type="protein sequence ID" value="HJG41299.1"/>
    <property type="molecule type" value="Genomic_DNA"/>
</dbReference>
<dbReference type="RefSeq" id="WP_278710915.1">
    <property type="nucleotide sequence ID" value="NZ_DYUX01000010.1"/>
</dbReference>